<feature type="region of interest" description="Disordered" evidence="1">
    <location>
        <begin position="1"/>
        <end position="181"/>
    </location>
</feature>
<dbReference type="AlphaFoldDB" id="A0A0E0RB37"/>
<keyword evidence="3" id="KW-1185">Reference proteome</keyword>
<name>A0A0E0RB37_ORYRU</name>
<dbReference type="HOGENOM" id="CLU_1153290_0_0_1"/>
<feature type="compositionally biased region" description="Basic and acidic residues" evidence="1">
    <location>
        <begin position="95"/>
        <end position="119"/>
    </location>
</feature>
<dbReference type="EnsemblPlants" id="ORUFI11G21900.1">
    <property type="protein sequence ID" value="ORUFI11G21900.1"/>
    <property type="gene ID" value="ORUFI11G21900"/>
</dbReference>
<feature type="compositionally biased region" description="Gly residues" evidence="1">
    <location>
        <begin position="120"/>
        <end position="134"/>
    </location>
</feature>
<feature type="compositionally biased region" description="Low complexity" evidence="1">
    <location>
        <begin position="135"/>
        <end position="157"/>
    </location>
</feature>
<proteinExistence type="predicted"/>
<reference evidence="2" key="2">
    <citation type="submission" date="2015-06" db="UniProtKB">
        <authorList>
            <consortium name="EnsemblPlants"/>
        </authorList>
    </citation>
    <scope>IDENTIFICATION</scope>
</reference>
<reference evidence="3" key="1">
    <citation type="submission" date="2013-06" db="EMBL/GenBank/DDBJ databases">
        <authorList>
            <person name="Zhao Q."/>
        </authorList>
    </citation>
    <scope>NUCLEOTIDE SEQUENCE</scope>
    <source>
        <strain evidence="3">cv. W1943</strain>
    </source>
</reference>
<dbReference type="OMA" id="MDPAMEA"/>
<evidence type="ECO:0000313" key="2">
    <source>
        <dbReference type="EnsemblPlants" id="ORUFI11G21900.1"/>
    </source>
</evidence>
<feature type="region of interest" description="Disordered" evidence="1">
    <location>
        <begin position="219"/>
        <end position="241"/>
    </location>
</feature>
<protein>
    <submittedName>
        <fullName evidence="2">Uncharacterized protein</fullName>
    </submittedName>
</protein>
<feature type="compositionally biased region" description="Basic and acidic residues" evidence="1">
    <location>
        <begin position="45"/>
        <end position="58"/>
    </location>
</feature>
<evidence type="ECO:0000256" key="1">
    <source>
        <dbReference type="SAM" id="MobiDB-lite"/>
    </source>
</evidence>
<dbReference type="Gramene" id="ORUFI11G21900.1">
    <property type="protein sequence ID" value="ORUFI11G21900.1"/>
    <property type="gene ID" value="ORUFI11G21900"/>
</dbReference>
<sequence length="241" mass="25038">MDLSSLCATGGKSTQVDAGGDDLGTEEMKKRRSTYVDEGGGSGIKKGEGGGDRRRSSDGEGGGDWQPWRNPVVPNHLEIGSGAHHLEATTGTKKRLLELRDQEDSSEISRIRQGREGRRGGAGAVDGGRGGGRGPTTTTVSTARGSAAVDASASAHANRPSSPPTMDPAMEATSLGPNAVRPSAGAWATRLDLVVGGRGKEAAVTGGLGEGRAGLLAEEERREWRRREGVRGGEKRRGLFT</sequence>
<evidence type="ECO:0000313" key="3">
    <source>
        <dbReference type="Proteomes" id="UP000008022"/>
    </source>
</evidence>
<dbReference type="Proteomes" id="UP000008022">
    <property type="component" value="Unassembled WGS sequence"/>
</dbReference>
<accession>A0A0E0RB37</accession>
<organism evidence="2 3">
    <name type="scientific">Oryza rufipogon</name>
    <name type="common">Brownbeard rice</name>
    <name type="synonym">Asian wild rice</name>
    <dbReference type="NCBI Taxonomy" id="4529"/>
    <lineage>
        <taxon>Eukaryota</taxon>
        <taxon>Viridiplantae</taxon>
        <taxon>Streptophyta</taxon>
        <taxon>Embryophyta</taxon>
        <taxon>Tracheophyta</taxon>
        <taxon>Spermatophyta</taxon>
        <taxon>Magnoliopsida</taxon>
        <taxon>Liliopsida</taxon>
        <taxon>Poales</taxon>
        <taxon>Poaceae</taxon>
        <taxon>BOP clade</taxon>
        <taxon>Oryzoideae</taxon>
        <taxon>Oryzeae</taxon>
        <taxon>Oryzinae</taxon>
        <taxon>Oryza</taxon>
    </lineage>
</organism>